<dbReference type="OrthoDB" id="9811174at2"/>
<evidence type="ECO:0000313" key="4">
    <source>
        <dbReference type="EMBL" id="NBJ94511.1"/>
    </source>
</evidence>
<dbReference type="Gene3D" id="1.10.1660.10">
    <property type="match status" value="1"/>
</dbReference>
<dbReference type="InterPro" id="IPR009061">
    <property type="entry name" value="DNA-bd_dom_put_sf"/>
</dbReference>
<evidence type="ECO:0000256" key="1">
    <source>
        <dbReference type="ARBA" id="ARBA00023125"/>
    </source>
</evidence>
<proteinExistence type="predicted"/>
<protein>
    <submittedName>
        <fullName evidence="4">MerR family transcriptional regulator</fullName>
    </submittedName>
</protein>
<dbReference type="AlphaFoldDB" id="A0A9X5GTZ2"/>
<dbReference type="Pfam" id="PF13411">
    <property type="entry name" value="MerR_1"/>
    <property type="match status" value="1"/>
</dbReference>
<dbReference type="InterPro" id="IPR000551">
    <property type="entry name" value="MerR-type_HTH_dom"/>
</dbReference>
<feature type="coiled-coil region" evidence="2">
    <location>
        <begin position="82"/>
        <end position="123"/>
    </location>
</feature>
<comment type="caution">
    <text evidence="4">The sequence shown here is derived from an EMBL/GenBank/DDBJ whole genome shotgun (WGS) entry which is preliminary data.</text>
</comment>
<reference evidence="4" key="1">
    <citation type="submission" date="2018-09" db="EMBL/GenBank/DDBJ databases">
        <title>Murine metabolic-syndrome-specific gut microbial biobank.</title>
        <authorList>
            <person name="Liu C."/>
        </authorList>
    </citation>
    <scope>NUCLEOTIDE SEQUENCE</scope>
    <source>
        <strain evidence="4">D42-62</strain>
    </source>
</reference>
<evidence type="ECO:0000313" key="5">
    <source>
        <dbReference type="Proteomes" id="UP001154420"/>
    </source>
</evidence>
<evidence type="ECO:0000259" key="3">
    <source>
        <dbReference type="PROSITE" id="PS50937"/>
    </source>
</evidence>
<dbReference type="PANTHER" id="PTHR30204">
    <property type="entry name" value="REDOX-CYCLING DRUG-SENSING TRANSCRIPTIONAL ACTIVATOR SOXR"/>
    <property type="match status" value="1"/>
</dbReference>
<name>A0A9X5GTZ2_9FIRM</name>
<gene>
    <name evidence="4" type="ORF">D5281_18485</name>
</gene>
<dbReference type="GO" id="GO:0003700">
    <property type="term" value="F:DNA-binding transcription factor activity"/>
    <property type="evidence" value="ECO:0007669"/>
    <property type="project" value="InterPro"/>
</dbReference>
<sequence>MEYSIGDFSKLTGLGIHTLRYYEHEGLIAPERNSSNRRCYSDKDFTWIEFIKRLKDTGMPIKEIRHYAKLRAAGNPTLSERMEMLVQHRQALDEQIAQLQAHKIKLDEKIEFYRNEIERVNNTNL</sequence>
<organism evidence="4 5">
    <name type="scientific">Parablautia muri</name>
    <dbReference type="NCBI Taxonomy" id="2320879"/>
    <lineage>
        <taxon>Bacteria</taxon>
        <taxon>Bacillati</taxon>
        <taxon>Bacillota</taxon>
        <taxon>Clostridia</taxon>
        <taxon>Lachnospirales</taxon>
        <taxon>Lachnospiraceae</taxon>
        <taxon>Parablautia</taxon>
    </lineage>
</organism>
<feature type="domain" description="HTH merR-type" evidence="3">
    <location>
        <begin position="1"/>
        <end position="70"/>
    </location>
</feature>
<keyword evidence="5" id="KW-1185">Reference proteome</keyword>
<dbReference type="SMART" id="SM00422">
    <property type="entry name" value="HTH_MERR"/>
    <property type="match status" value="1"/>
</dbReference>
<keyword evidence="1" id="KW-0238">DNA-binding</keyword>
<dbReference type="GO" id="GO:0003677">
    <property type="term" value="F:DNA binding"/>
    <property type="evidence" value="ECO:0007669"/>
    <property type="project" value="UniProtKB-KW"/>
</dbReference>
<dbReference type="InterPro" id="IPR047057">
    <property type="entry name" value="MerR_fam"/>
</dbReference>
<evidence type="ECO:0000256" key="2">
    <source>
        <dbReference type="SAM" id="Coils"/>
    </source>
</evidence>
<dbReference type="EMBL" id="QZDT01000041">
    <property type="protein sequence ID" value="NBJ94511.1"/>
    <property type="molecule type" value="Genomic_DNA"/>
</dbReference>
<dbReference type="Proteomes" id="UP001154420">
    <property type="component" value="Unassembled WGS sequence"/>
</dbReference>
<keyword evidence="2" id="KW-0175">Coiled coil</keyword>
<dbReference type="SUPFAM" id="SSF46955">
    <property type="entry name" value="Putative DNA-binding domain"/>
    <property type="match status" value="1"/>
</dbReference>
<dbReference type="PANTHER" id="PTHR30204:SF98">
    <property type="entry name" value="HTH-TYPE TRANSCRIPTIONAL REGULATOR ADHR"/>
    <property type="match status" value="1"/>
</dbReference>
<dbReference type="PRINTS" id="PR00040">
    <property type="entry name" value="HTHMERR"/>
</dbReference>
<dbReference type="PROSITE" id="PS50937">
    <property type="entry name" value="HTH_MERR_2"/>
    <property type="match status" value="1"/>
</dbReference>
<dbReference type="CDD" id="cd01109">
    <property type="entry name" value="HTH_YyaN"/>
    <property type="match status" value="1"/>
</dbReference>
<accession>A0A9X5GTZ2</accession>